<evidence type="ECO:0000313" key="1">
    <source>
        <dbReference type="EMBL" id="KZV16660.1"/>
    </source>
</evidence>
<keyword evidence="2" id="KW-1185">Reference proteome</keyword>
<protein>
    <submittedName>
        <fullName evidence="1">Uncharacterized protein</fullName>
    </submittedName>
</protein>
<name>A0A2Z7ACD4_9LAMI</name>
<evidence type="ECO:0000313" key="2">
    <source>
        <dbReference type="Proteomes" id="UP000250235"/>
    </source>
</evidence>
<dbReference type="AlphaFoldDB" id="A0A2Z7ACD4"/>
<dbReference type="Proteomes" id="UP000250235">
    <property type="component" value="Unassembled WGS sequence"/>
</dbReference>
<proteinExistence type="predicted"/>
<accession>A0A2Z7ACD4</accession>
<dbReference type="EMBL" id="KV018755">
    <property type="protein sequence ID" value="KZV16660.1"/>
    <property type="molecule type" value="Genomic_DNA"/>
</dbReference>
<organism evidence="1 2">
    <name type="scientific">Dorcoceras hygrometricum</name>
    <dbReference type="NCBI Taxonomy" id="472368"/>
    <lineage>
        <taxon>Eukaryota</taxon>
        <taxon>Viridiplantae</taxon>
        <taxon>Streptophyta</taxon>
        <taxon>Embryophyta</taxon>
        <taxon>Tracheophyta</taxon>
        <taxon>Spermatophyta</taxon>
        <taxon>Magnoliopsida</taxon>
        <taxon>eudicotyledons</taxon>
        <taxon>Gunneridae</taxon>
        <taxon>Pentapetalae</taxon>
        <taxon>asterids</taxon>
        <taxon>lamiids</taxon>
        <taxon>Lamiales</taxon>
        <taxon>Gesneriaceae</taxon>
        <taxon>Didymocarpoideae</taxon>
        <taxon>Trichosporeae</taxon>
        <taxon>Loxocarpinae</taxon>
        <taxon>Dorcoceras</taxon>
    </lineage>
</organism>
<sequence>MKKAAGALSVDVISSDITISRKKNPVASYYARKAKVAQLDNHTQATAHPVESFYEPAVALYIQSQDNSAEAQSSSRHGSASKQLTIYESWMSTAELNSNGKNAQDGKNQWLRFSRANYLNSGEQDLYYSGK</sequence>
<gene>
    <name evidence="1" type="ORF">F511_42968</name>
</gene>
<reference evidence="1 2" key="1">
    <citation type="journal article" date="2015" name="Proc. Natl. Acad. Sci. U.S.A.">
        <title>The resurrection genome of Boea hygrometrica: A blueprint for survival of dehydration.</title>
        <authorList>
            <person name="Xiao L."/>
            <person name="Yang G."/>
            <person name="Zhang L."/>
            <person name="Yang X."/>
            <person name="Zhao S."/>
            <person name="Ji Z."/>
            <person name="Zhou Q."/>
            <person name="Hu M."/>
            <person name="Wang Y."/>
            <person name="Chen M."/>
            <person name="Xu Y."/>
            <person name="Jin H."/>
            <person name="Xiao X."/>
            <person name="Hu G."/>
            <person name="Bao F."/>
            <person name="Hu Y."/>
            <person name="Wan P."/>
            <person name="Li L."/>
            <person name="Deng X."/>
            <person name="Kuang T."/>
            <person name="Xiang C."/>
            <person name="Zhu J.K."/>
            <person name="Oliver M.J."/>
            <person name="He Y."/>
        </authorList>
    </citation>
    <scope>NUCLEOTIDE SEQUENCE [LARGE SCALE GENOMIC DNA]</scope>
    <source>
        <strain evidence="2">cv. XS01</strain>
    </source>
</reference>